<keyword evidence="2" id="KW-0560">Oxidoreductase</keyword>
<evidence type="ECO:0000256" key="2">
    <source>
        <dbReference type="ARBA" id="ARBA00023002"/>
    </source>
</evidence>
<comment type="similarity">
    <text evidence="1">Belongs to the short-chain dehydrogenases/reductases (SDR) family.</text>
</comment>
<dbReference type="Pfam" id="PF00106">
    <property type="entry name" value="adh_short"/>
    <property type="match status" value="1"/>
</dbReference>
<dbReference type="Gene3D" id="3.40.50.720">
    <property type="entry name" value="NAD(P)-binding Rossmann-like Domain"/>
    <property type="match status" value="1"/>
</dbReference>
<dbReference type="OrthoDB" id="1274115at2759"/>
<dbReference type="PANTHER" id="PTHR43976:SF16">
    <property type="entry name" value="SHORT-CHAIN DEHYDROGENASE_REDUCTASE FAMILY PROTEIN"/>
    <property type="match status" value="1"/>
</dbReference>
<dbReference type="InterPro" id="IPR036291">
    <property type="entry name" value="NAD(P)-bd_dom_sf"/>
</dbReference>
<accession>A0A4Q9MD44</accession>
<dbReference type="GO" id="GO:0016491">
    <property type="term" value="F:oxidoreductase activity"/>
    <property type="evidence" value="ECO:0007669"/>
    <property type="project" value="UniProtKB-KW"/>
</dbReference>
<reference evidence="3" key="1">
    <citation type="submission" date="2019-01" db="EMBL/GenBank/DDBJ databases">
        <title>Draft genome sequences of three monokaryotic isolates of the white-rot basidiomycete fungus Dichomitus squalens.</title>
        <authorList>
            <consortium name="DOE Joint Genome Institute"/>
            <person name="Lopez S.C."/>
            <person name="Andreopoulos B."/>
            <person name="Pangilinan J."/>
            <person name="Lipzen A."/>
            <person name="Riley R."/>
            <person name="Ahrendt S."/>
            <person name="Ng V."/>
            <person name="Barry K."/>
            <person name="Daum C."/>
            <person name="Grigoriev I.V."/>
            <person name="Hilden K.S."/>
            <person name="Makela M.R."/>
            <person name="de Vries R.P."/>
        </authorList>
    </citation>
    <scope>NUCLEOTIDE SEQUENCE [LARGE SCALE GENOMIC DNA]</scope>
    <source>
        <strain evidence="3">OM18370.1</strain>
    </source>
</reference>
<gene>
    <name evidence="3" type="ORF">BD311DRAFT_741408</name>
</gene>
<dbReference type="Proteomes" id="UP000292957">
    <property type="component" value="Unassembled WGS sequence"/>
</dbReference>
<dbReference type="PRINTS" id="PR00081">
    <property type="entry name" value="GDHRDH"/>
</dbReference>
<dbReference type="AlphaFoldDB" id="A0A4Q9MD44"/>
<dbReference type="InterPro" id="IPR002347">
    <property type="entry name" value="SDR_fam"/>
</dbReference>
<name>A0A4Q9MD44_9APHY</name>
<dbReference type="InterPro" id="IPR051911">
    <property type="entry name" value="SDR_oxidoreductase"/>
</dbReference>
<dbReference type="PANTHER" id="PTHR43976">
    <property type="entry name" value="SHORT CHAIN DEHYDROGENASE"/>
    <property type="match status" value="1"/>
</dbReference>
<protein>
    <submittedName>
        <fullName evidence="3">NAD(P)-binding protein</fullName>
    </submittedName>
</protein>
<evidence type="ECO:0000313" key="3">
    <source>
        <dbReference type="EMBL" id="TBU25109.1"/>
    </source>
</evidence>
<proteinExistence type="inferred from homology"/>
<dbReference type="SUPFAM" id="SSF51735">
    <property type="entry name" value="NAD(P)-binding Rossmann-fold domains"/>
    <property type="match status" value="1"/>
</dbReference>
<organism evidence="3">
    <name type="scientific">Dichomitus squalens</name>
    <dbReference type="NCBI Taxonomy" id="114155"/>
    <lineage>
        <taxon>Eukaryota</taxon>
        <taxon>Fungi</taxon>
        <taxon>Dikarya</taxon>
        <taxon>Basidiomycota</taxon>
        <taxon>Agaricomycotina</taxon>
        <taxon>Agaricomycetes</taxon>
        <taxon>Polyporales</taxon>
        <taxon>Polyporaceae</taxon>
        <taxon>Dichomitus</taxon>
    </lineage>
</organism>
<dbReference type="EMBL" id="ML143467">
    <property type="protein sequence ID" value="TBU25109.1"/>
    <property type="molecule type" value="Genomic_DNA"/>
</dbReference>
<evidence type="ECO:0000256" key="1">
    <source>
        <dbReference type="ARBA" id="ARBA00006484"/>
    </source>
</evidence>
<sequence>MENGQVTGASTGLDRALTEIIFEKGDTAVSRLSTLKLDVSKPREIIDAFAAAKEKFGRIDVVANNAGRRSFGEEAIEDADAHDVMETNFWGAANVLREAVRFFCEVNPMGVGGRLLQMGSGAGLQGLGAMAYYSASKFDNKISVITIIEPGGFDTPGIGKTAWAPAHPAYSMEELPGDVLRSLLKEPRLQGDPRKGMEVVYKLATLEKPPLHFPFGKDAVNLVRAKTVALLADTEKYE</sequence>